<evidence type="ECO:0000313" key="3">
    <source>
        <dbReference type="EMBL" id="MBB2182030.1"/>
    </source>
</evidence>
<dbReference type="Pfam" id="PF13200">
    <property type="entry name" value="DUF4015"/>
    <property type="match status" value="1"/>
</dbReference>
<organism evidence="3 4">
    <name type="scientific">Variimorphobacter saccharofermentans</name>
    <dbReference type="NCBI Taxonomy" id="2755051"/>
    <lineage>
        <taxon>Bacteria</taxon>
        <taxon>Bacillati</taxon>
        <taxon>Bacillota</taxon>
        <taxon>Clostridia</taxon>
        <taxon>Lachnospirales</taxon>
        <taxon>Lachnospiraceae</taxon>
        <taxon>Variimorphobacter</taxon>
    </lineage>
</organism>
<keyword evidence="1" id="KW-1133">Transmembrane helix</keyword>
<dbReference type="InterPro" id="IPR017853">
    <property type="entry name" value="GH"/>
</dbReference>
<name>A0A839JX63_9FIRM</name>
<keyword evidence="1" id="KW-0812">Transmembrane</keyword>
<evidence type="ECO:0000256" key="1">
    <source>
        <dbReference type="SAM" id="Phobius"/>
    </source>
</evidence>
<dbReference type="RefSeq" id="WP_228351765.1">
    <property type="nucleotide sequence ID" value="NZ_JACEGA010000001.1"/>
</dbReference>
<accession>A0A839JX63</accession>
<keyword evidence="3" id="KW-0378">Hydrolase</keyword>
<dbReference type="AlphaFoldDB" id="A0A839JX63"/>
<dbReference type="Gene3D" id="3.20.20.80">
    <property type="entry name" value="Glycosidases"/>
    <property type="match status" value="1"/>
</dbReference>
<feature type="domain" description="DUF4015" evidence="2">
    <location>
        <begin position="126"/>
        <end position="443"/>
    </location>
</feature>
<feature type="transmembrane region" description="Helical" evidence="1">
    <location>
        <begin position="24"/>
        <end position="45"/>
    </location>
</feature>
<sequence>MSEIGDSYIDFYKSNNKRRKKRRVIRLLFISLLIGGMAGTGFHIINKNRDWLYREHTNEQQTEIVLEQQDNDTNPEPVEIVNQLPIPTSAPSVIPTPVITPKEQNEAVETAGKRNVLTRIPVKVKGIYVTAPVAGMSLRDQLIELADTTEINAMVIDIKDDYGKISYAMNSPMAKEIGALTNTIPDMEQLVALLKEKNIYLIARIVAFKDPYLAESRQELAIKNVDGTLYRDKNGDGWLNPYNREVWDYLLELATQAATIGFDEIQFDYIRFSTDEGISEADFGNEADTVSREEIILEFTKYAYEKIKPLDVFVSADVYGTIISSKIDASLVGQNYVEMAKYLDYICPMIYPSHFGEGNYGIDYPDLEPYNIIRKVLVASKTKLDEIPEGEHRAVVRPWLQDFTASWIKQHLKYGKDEVRAQIDGVYDAGYEEWLLWNPTCVYSEEGLMEE</sequence>
<keyword evidence="1" id="KW-0472">Membrane</keyword>
<dbReference type="GO" id="GO:0016787">
    <property type="term" value="F:hydrolase activity"/>
    <property type="evidence" value="ECO:0007669"/>
    <property type="project" value="UniProtKB-KW"/>
</dbReference>
<dbReference type="Proteomes" id="UP000574276">
    <property type="component" value="Unassembled WGS sequence"/>
</dbReference>
<dbReference type="EMBL" id="JACEGA010000001">
    <property type="protein sequence ID" value="MBB2182030.1"/>
    <property type="molecule type" value="Genomic_DNA"/>
</dbReference>
<proteinExistence type="predicted"/>
<gene>
    <name evidence="3" type="ORF">H0486_03965</name>
</gene>
<comment type="caution">
    <text evidence="3">The sequence shown here is derived from an EMBL/GenBank/DDBJ whole genome shotgun (WGS) entry which is preliminary data.</text>
</comment>
<evidence type="ECO:0000259" key="2">
    <source>
        <dbReference type="Pfam" id="PF13200"/>
    </source>
</evidence>
<dbReference type="InterPro" id="IPR025275">
    <property type="entry name" value="DUF4015"/>
</dbReference>
<dbReference type="SUPFAM" id="SSF51445">
    <property type="entry name" value="(Trans)glycosidases"/>
    <property type="match status" value="1"/>
</dbReference>
<keyword evidence="4" id="KW-1185">Reference proteome</keyword>
<reference evidence="3 4" key="1">
    <citation type="submission" date="2020-07" db="EMBL/GenBank/DDBJ databases">
        <title>Characterization and genome sequencing of isolate MD1, a novel member within the family Lachnospiraceae.</title>
        <authorList>
            <person name="Rettenmaier R."/>
            <person name="Di Bello L."/>
            <person name="Zinser C."/>
            <person name="Scheitz K."/>
            <person name="Liebl W."/>
            <person name="Zverlov V."/>
        </authorList>
    </citation>
    <scope>NUCLEOTIDE SEQUENCE [LARGE SCALE GENOMIC DNA]</scope>
    <source>
        <strain evidence="3 4">MD1</strain>
    </source>
</reference>
<protein>
    <submittedName>
        <fullName evidence="3">Putative glycoside hydrolase</fullName>
    </submittedName>
</protein>
<evidence type="ECO:0000313" key="4">
    <source>
        <dbReference type="Proteomes" id="UP000574276"/>
    </source>
</evidence>